<dbReference type="EMBL" id="JBHSKF010000010">
    <property type="protein sequence ID" value="MFC5289159.1"/>
    <property type="molecule type" value="Genomic_DNA"/>
</dbReference>
<evidence type="ECO:0000256" key="1">
    <source>
        <dbReference type="ARBA" id="ARBA00023002"/>
    </source>
</evidence>
<name>A0ABW0ESQ0_9PSEU</name>
<sequence>MSDLDRLGAGKYVLVTTRRRDGRTVPTPVWAVRDGEELLIWTPKDSGKVKRIRNFPDVELAECDFRGNPSGPSVPATARILDAAGAERARKLISRKYGVMGKLTVLGSKLRRGAKGTVGISLRVD</sequence>
<evidence type="ECO:0000313" key="2">
    <source>
        <dbReference type="EMBL" id="MFC5289159.1"/>
    </source>
</evidence>
<comment type="caution">
    <text evidence="2">The sequence shown here is derived from an EMBL/GenBank/DDBJ whole genome shotgun (WGS) entry which is preliminary data.</text>
</comment>
<dbReference type="NCBIfam" id="TIGR03666">
    <property type="entry name" value="Rv2061_F420"/>
    <property type="match status" value="1"/>
</dbReference>
<evidence type="ECO:0000313" key="3">
    <source>
        <dbReference type="Proteomes" id="UP001596157"/>
    </source>
</evidence>
<dbReference type="Proteomes" id="UP001596157">
    <property type="component" value="Unassembled WGS sequence"/>
</dbReference>
<dbReference type="InterPro" id="IPR019965">
    <property type="entry name" value="PPOX_F420-dep_Rv2061_put"/>
</dbReference>
<dbReference type="SUPFAM" id="SSF50475">
    <property type="entry name" value="FMN-binding split barrel"/>
    <property type="match status" value="1"/>
</dbReference>
<gene>
    <name evidence="2" type="ORF">ACFPM7_19080</name>
</gene>
<dbReference type="RefSeq" id="WP_378249008.1">
    <property type="nucleotide sequence ID" value="NZ_JBHSKF010000010.1"/>
</dbReference>
<accession>A0ABW0ESQ0</accession>
<keyword evidence="3" id="KW-1185">Reference proteome</keyword>
<dbReference type="Gene3D" id="2.30.110.10">
    <property type="entry name" value="Electron Transport, Fmn-binding Protein, Chain A"/>
    <property type="match status" value="1"/>
</dbReference>
<dbReference type="InterPro" id="IPR012349">
    <property type="entry name" value="Split_barrel_FMN-bd"/>
</dbReference>
<dbReference type="PANTHER" id="PTHR35176:SF11">
    <property type="entry name" value="PYRIDOXAMINE 5'-PHOSPHATE OXIDASE FAMILY PROTEIN"/>
    <property type="match status" value="1"/>
</dbReference>
<organism evidence="2 3">
    <name type="scientific">Actinokineospora guangxiensis</name>
    <dbReference type="NCBI Taxonomy" id="1490288"/>
    <lineage>
        <taxon>Bacteria</taxon>
        <taxon>Bacillati</taxon>
        <taxon>Actinomycetota</taxon>
        <taxon>Actinomycetes</taxon>
        <taxon>Pseudonocardiales</taxon>
        <taxon>Pseudonocardiaceae</taxon>
        <taxon>Actinokineospora</taxon>
    </lineage>
</organism>
<dbReference type="PANTHER" id="PTHR35176">
    <property type="entry name" value="HEME OXYGENASE HI_0854-RELATED"/>
    <property type="match status" value="1"/>
</dbReference>
<keyword evidence="1" id="KW-0560">Oxidoreductase</keyword>
<protein>
    <submittedName>
        <fullName evidence="2">PPOX class F420-dependent oxidoreductase</fullName>
    </submittedName>
</protein>
<proteinExistence type="predicted"/>
<reference evidence="3" key="1">
    <citation type="journal article" date="2019" name="Int. J. Syst. Evol. Microbiol.">
        <title>The Global Catalogue of Microorganisms (GCM) 10K type strain sequencing project: providing services to taxonomists for standard genome sequencing and annotation.</title>
        <authorList>
            <consortium name="The Broad Institute Genomics Platform"/>
            <consortium name="The Broad Institute Genome Sequencing Center for Infectious Disease"/>
            <person name="Wu L."/>
            <person name="Ma J."/>
        </authorList>
    </citation>
    <scope>NUCLEOTIDE SEQUENCE [LARGE SCALE GENOMIC DNA]</scope>
    <source>
        <strain evidence="3">CCUG 59778</strain>
    </source>
</reference>
<dbReference type="InterPro" id="IPR052019">
    <property type="entry name" value="F420H2_bilvrd_red/Heme_oxyg"/>
</dbReference>